<protein>
    <submittedName>
        <fullName evidence="1">Uncharacterized protein</fullName>
    </submittedName>
</protein>
<comment type="caution">
    <text evidence="1">The sequence shown here is derived from an EMBL/GenBank/DDBJ whole genome shotgun (WGS) entry which is preliminary data.</text>
</comment>
<reference evidence="1 2" key="1">
    <citation type="submission" date="2018-08" db="EMBL/GenBank/DDBJ databases">
        <title>A genome reference for cultivated species of the human gut microbiota.</title>
        <authorList>
            <person name="Zou Y."/>
            <person name="Xue W."/>
            <person name="Luo G."/>
        </authorList>
    </citation>
    <scope>NUCLEOTIDE SEQUENCE [LARGE SCALE GENOMIC DNA]</scope>
    <source>
        <strain evidence="1 2">OM06-4</strain>
    </source>
</reference>
<evidence type="ECO:0000313" key="1">
    <source>
        <dbReference type="EMBL" id="RGD83808.1"/>
    </source>
</evidence>
<name>A0A3E3EBB6_9FIRM</name>
<organism evidence="1 2">
    <name type="scientific">Thomasclavelia ramosa</name>
    <dbReference type="NCBI Taxonomy" id="1547"/>
    <lineage>
        <taxon>Bacteria</taxon>
        <taxon>Bacillati</taxon>
        <taxon>Bacillota</taxon>
        <taxon>Erysipelotrichia</taxon>
        <taxon>Erysipelotrichales</taxon>
        <taxon>Coprobacillaceae</taxon>
        <taxon>Thomasclavelia</taxon>
    </lineage>
</organism>
<proteinExistence type="predicted"/>
<dbReference type="AlphaFoldDB" id="A0A3E3EBB6"/>
<dbReference type="EMBL" id="QUSL01000020">
    <property type="protein sequence ID" value="RGD83808.1"/>
    <property type="molecule type" value="Genomic_DNA"/>
</dbReference>
<gene>
    <name evidence="1" type="ORF">DXB93_12305</name>
</gene>
<accession>A0A3E3EBB6</accession>
<dbReference type="RefSeq" id="WP_008787748.1">
    <property type="nucleotide sequence ID" value="NZ_QUSL01000020.1"/>
</dbReference>
<sequence length="112" mass="13373">MIKYIDPFLEENTSSFCDFFERLDKKMLVSLTNCKEYIRLTKECEKIKLQYPNLVEIIESAEATNDIYTKEEIQALATYIYNQHKISNYEIYEMYKIGSAECLQWLMITNLL</sequence>
<dbReference type="Proteomes" id="UP000261032">
    <property type="component" value="Unassembled WGS sequence"/>
</dbReference>
<evidence type="ECO:0000313" key="2">
    <source>
        <dbReference type="Proteomes" id="UP000261032"/>
    </source>
</evidence>